<name>A0AAV5VTB0_9BILA</name>
<gene>
    <name evidence="2" type="ORF">PFISCL1PPCAC_13980</name>
</gene>
<feature type="transmembrane region" description="Helical" evidence="1">
    <location>
        <begin position="71"/>
        <end position="99"/>
    </location>
</feature>
<keyword evidence="1" id="KW-0812">Transmembrane</keyword>
<feature type="non-terminal residue" evidence="2">
    <location>
        <position position="160"/>
    </location>
</feature>
<dbReference type="EMBL" id="BTSY01000004">
    <property type="protein sequence ID" value="GMT22683.1"/>
    <property type="molecule type" value="Genomic_DNA"/>
</dbReference>
<dbReference type="Pfam" id="PF25093">
    <property type="entry name" value="DUF7807"/>
    <property type="match status" value="1"/>
</dbReference>
<protein>
    <recommendedName>
        <fullName evidence="4">G protein-coupled receptor</fullName>
    </recommendedName>
</protein>
<dbReference type="InterPro" id="IPR056709">
    <property type="entry name" value="DUF7807"/>
</dbReference>
<dbReference type="Proteomes" id="UP001432322">
    <property type="component" value="Unassembled WGS sequence"/>
</dbReference>
<reference evidence="2" key="1">
    <citation type="submission" date="2023-10" db="EMBL/GenBank/DDBJ databases">
        <title>Genome assembly of Pristionchus species.</title>
        <authorList>
            <person name="Yoshida K."/>
            <person name="Sommer R.J."/>
        </authorList>
    </citation>
    <scope>NUCLEOTIDE SEQUENCE</scope>
    <source>
        <strain evidence="2">RS5133</strain>
    </source>
</reference>
<feature type="transmembrane region" description="Helical" evidence="1">
    <location>
        <begin position="12"/>
        <end position="37"/>
    </location>
</feature>
<comment type="caution">
    <text evidence="2">The sequence shown here is derived from an EMBL/GenBank/DDBJ whole genome shotgun (WGS) entry which is preliminary data.</text>
</comment>
<feature type="transmembrane region" description="Helical" evidence="1">
    <location>
        <begin position="130"/>
        <end position="151"/>
    </location>
</feature>
<evidence type="ECO:0000256" key="1">
    <source>
        <dbReference type="SAM" id="Phobius"/>
    </source>
</evidence>
<keyword evidence="1" id="KW-0472">Membrane</keyword>
<feature type="non-terminal residue" evidence="2">
    <location>
        <position position="1"/>
    </location>
</feature>
<dbReference type="PANTHER" id="PTHR34851">
    <property type="entry name" value="PROTEIN CBG05235-RELATED"/>
    <property type="match status" value="1"/>
</dbReference>
<feature type="transmembrane region" description="Helical" evidence="1">
    <location>
        <begin position="43"/>
        <end position="64"/>
    </location>
</feature>
<dbReference type="PANTHER" id="PTHR34851:SF5">
    <property type="entry name" value="MARVEL DOMAIN-CONTAINING PROTEIN"/>
    <property type="match status" value="1"/>
</dbReference>
<evidence type="ECO:0008006" key="4">
    <source>
        <dbReference type="Google" id="ProtNLM"/>
    </source>
</evidence>
<evidence type="ECO:0000313" key="2">
    <source>
        <dbReference type="EMBL" id="GMT22683.1"/>
    </source>
</evidence>
<sequence length="160" mass="17953">TMCLRHCFKEPLMLSRALAVFSAFMSGVNLILTIIIHSSRWHIIYPSVLFCLQVGAAVCVFAAIHYNIARLMIPVICMSVLNIIINVVLIVFSSIALAFPESFYANYIRGDRPIDADSRSMVKSHCISTIIPAAISLSIGLRGIFAHLDIYRLIQERRRN</sequence>
<keyword evidence="3" id="KW-1185">Reference proteome</keyword>
<evidence type="ECO:0000313" key="3">
    <source>
        <dbReference type="Proteomes" id="UP001432322"/>
    </source>
</evidence>
<proteinExistence type="predicted"/>
<organism evidence="2 3">
    <name type="scientific">Pristionchus fissidentatus</name>
    <dbReference type="NCBI Taxonomy" id="1538716"/>
    <lineage>
        <taxon>Eukaryota</taxon>
        <taxon>Metazoa</taxon>
        <taxon>Ecdysozoa</taxon>
        <taxon>Nematoda</taxon>
        <taxon>Chromadorea</taxon>
        <taxon>Rhabditida</taxon>
        <taxon>Rhabditina</taxon>
        <taxon>Diplogasteromorpha</taxon>
        <taxon>Diplogasteroidea</taxon>
        <taxon>Neodiplogasteridae</taxon>
        <taxon>Pristionchus</taxon>
    </lineage>
</organism>
<dbReference type="AlphaFoldDB" id="A0AAV5VTB0"/>
<keyword evidence="1" id="KW-1133">Transmembrane helix</keyword>
<accession>A0AAV5VTB0</accession>